<keyword evidence="7 17" id="KW-0679">Respiratory chain</keyword>
<evidence type="ECO:0000313" key="19">
    <source>
        <dbReference type="EMBL" id="QDC22670.1"/>
    </source>
</evidence>
<geneLocation type="mitochondrion" evidence="19"/>
<sequence>MVLAAVLLKLGGYGIIRMCPLYPPNTWLLYPVAATALWGILMTGMICLRKTDLKALIAYSSVAHMGLVIVSALIQTPNSTSAAVMLMVAHGLTSSMLFCLTNMLYERTNTRTLLSMRGMHNITPPLTNFWLFASLTNLALPPTINFIGEIQIMTALFNWSPITITLTATGTIISAIYSLQMFVNTQHGLLSKDSKEIYPALERELLILMLHGLPIALLTINPQLII</sequence>
<protein>
    <recommendedName>
        <fullName evidence="5 17">NADH-ubiquinone oxidoreductase chain 4</fullName>
        <ecNumber evidence="4 17">7.1.1.2</ecNumber>
    </recommendedName>
</protein>
<evidence type="ECO:0000256" key="3">
    <source>
        <dbReference type="ARBA" id="ARBA00009025"/>
    </source>
</evidence>
<evidence type="ECO:0000256" key="5">
    <source>
        <dbReference type="ARBA" id="ARBA00021006"/>
    </source>
</evidence>
<dbReference type="GO" id="GO:0008137">
    <property type="term" value="F:NADH dehydrogenase (ubiquinone) activity"/>
    <property type="evidence" value="ECO:0007669"/>
    <property type="project" value="UniProtKB-UniRule"/>
</dbReference>
<gene>
    <name evidence="19" type="primary">ND4</name>
</gene>
<feature type="transmembrane region" description="Helical" evidence="17">
    <location>
        <begin position="159"/>
        <end position="184"/>
    </location>
</feature>
<dbReference type="Pfam" id="PF00361">
    <property type="entry name" value="Proton_antipo_M"/>
    <property type="match status" value="1"/>
</dbReference>
<dbReference type="PRINTS" id="PR01437">
    <property type="entry name" value="NUOXDRDTASE4"/>
</dbReference>
<comment type="function">
    <text evidence="17">Core subunit of the mitochondrial membrane respiratory chain NADH dehydrogenase (Complex I) which catalyzes electron transfer from NADH through the respiratory chain, using ubiquinone as an electron acceptor. Essential for the catalytic activity and assembly of complex I.</text>
</comment>
<keyword evidence="13 17" id="KW-0830">Ubiquinone</keyword>
<evidence type="ECO:0000256" key="1">
    <source>
        <dbReference type="ARBA" id="ARBA00003257"/>
    </source>
</evidence>
<keyword evidence="15 17" id="KW-0472">Membrane</keyword>
<evidence type="ECO:0000256" key="13">
    <source>
        <dbReference type="ARBA" id="ARBA00023075"/>
    </source>
</evidence>
<dbReference type="GO" id="GO:0042773">
    <property type="term" value="P:ATP synthesis coupled electron transport"/>
    <property type="evidence" value="ECO:0007669"/>
    <property type="project" value="InterPro"/>
</dbReference>
<dbReference type="GO" id="GO:0015990">
    <property type="term" value="P:electron transport coupled proton transport"/>
    <property type="evidence" value="ECO:0007669"/>
    <property type="project" value="TreeGrafter"/>
</dbReference>
<evidence type="ECO:0000256" key="9">
    <source>
        <dbReference type="ARBA" id="ARBA00022967"/>
    </source>
</evidence>
<keyword evidence="14 17" id="KW-0496">Mitochondrion</keyword>
<evidence type="ECO:0000256" key="4">
    <source>
        <dbReference type="ARBA" id="ARBA00012944"/>
    </source>
</evidence>
<feature type="transmembrane region" description="Helical" evidence="17">
    <location>
        <begin position="126"/>
        <end position="147"/>
    </location>
</feature>
<dbReference type="GO" id="GO:0003954">
    <property type="term" value="F:NADH dehydrogenase activity"/>
    <property type="evidence" value="ECO:0007669"/>
    <property type="project" value="TreeGrafter"/>
</dbReference>
<evidence type="ECO:0000256" key="6">
    <source>
        <dbReference type="ARBA" id="ARBA00022448"/>
    </source>
</evidence>
<comment type="catalytic activity">
    <reaction evidence="16 17">
        <text>a ubiquinone + NADH + 5 H(+)(in) = a ubiquinol + NAD(+) + 4 H(+)(out)</text>
        <dbReference type="Rhea" id="RHEA:29091"/>
        <dbReference type="Rhea" id="RHEA-COMP:9565"/>
        <dbReference type="Rhea" id="RHEA-COMP:9566"/>
        <dbReference type="ChEBI" id="CHEBI:15378"/>
        <dbReference type="ChEBI" id="CHEBI:16389"/>
        <dbReference type="ChEBI" id="CHEBI:17976"/>
        <dbReference type="ChEBI" id="CHEBI:57540"/>
        <dbReference type="ChEBI" id="CHEBI:57945"/>
        <dbReference type="EC" id="7.1.1.2"/>
    </reaction>
</comment>
<evidence type="ECO:0000256" key="8">
    <source>
        <dbReference type="ARBA" id="ARBA00022692"/>
    </source>
</evidence>
<evidence type="ECO:0000256" key="12">
    <source>
        <dbReference type="ARBA" id="ARBA00023027"/>
    </source>
</evidence>
<comment type="function">
    <text evidence="1">Core subunit of the mitochondrial membrane respiratory chain NADH dehydrogenase (Complex I) that is believed to belong to the minimal assembly required for catalysis. Complex I functions in the transfer of electrons from NADH to the respiratory chain. The immediate electron acceptor for the enzyme is believed to be ubiquinone.</text>
</comment>
<feature type="transmembrane region" description="Helical" evidence="17">
    <location>
        <begin position="55"/>
        <end position="74"/>
    </location>
</feature>
<evidence type="ECO:0000256" key="16">
    <source>
        <dbReference type="ARBA" id="ARBA00049551"/>
    </source>
</evidence>
<evidence type="ECO:0000256" key="10">
    <source>
        <dbReference type="ARBA" id="ARBA00022982"/>
    </source>
</evidence>
<organism evidence="19">
    <name type="scientific">Pseudotrapelus sp</name>
    <dbReference type="NCBI Taxonomy" id="2587822"/>
    <lineage>
        <taxon>Eukaryota</taxon>
        <taxon>Metazoa</taxon>
        <taxon>Chordata</taxon>
        <taxon>Craniata</taxon>
        <taxon>Vertebrata</taxon>
        <taxon>Euteleostomi</taxon>
        <taxon>Lepidosauria</taxon>
        <taxon>Squamata</taxon>
        <taxon>Bifurcata</taxon>
        <taxon>Unidentata</taxon>
        <taxon>Episquamata</taxon>
        <taxon>Toxicofera</taxon>
        <taxon>Iguania</taxon>
        <taxon>Acrodonta</taxon>
        <taxon>Agamidae</taxon>
        <taxon>Agaminae</taxon>
        <taxon>Pseudotrapelus</taxon>
    </lineage>
</organism>
<dbReference type="PANTHER" id="PTHR43507:SF20">
    <property type="entry name" value="NADH-UBIQUINONE OXIDOREDUCTASE CHAIN 4"/>
    <property type="match status" value="1"/>
</dbReference>
<evidence type="ECO:0000256" key="14">
    <source>
        <dbReference type="ARBA" id="ARBA00023128"/>
    </source>
</evidence>
<keyword evidence="8 17" id="KW-0812">Transmembrane</keyword>
<keyword evidence="12 17" id="KW-0520">NAD</keyword>
<dbReference type="InterPro" id="IPR003918">
    <property type="entry name" value="NADH_UbQ_OxRdtase"/>
</dbReference>
<keyword evidence="11 17" id="KW-1133">Transmembrane helix</keyword>
<name>A0A4Y5UG13_9SAUR</name>
<keyword evidence="10 17" id="KW-0249">Electron transport</keyword>
<evidence type="ECO:0000256" key="11">
    <source>
        <dbReference type="ARBA" id="ARBA00022989"/>
    </source>
</evidence>
<evidence type="ECO:0000256" key="15">
    <source>
        <dbReference type="ARBA" id="ARBA00023136"/>
    </source>
</evidence>
<dbReference type="InterPro" id="IPR001750">
    <property type="entry name" value="ND/Mrp_TM"/>
</dbReference>
<accession>A0A4Y5UG13</accession>
<evidence type="ECO:0000256" key="7">
    <source>
        <dbReference type="ARBA" id="ARBA00022660"/>
    </source>
</evidence>
<proteinExistence type="inferred from homology"/>
<evidence type="ECO:0000259" key="18">
    <source>
        <dbReference type="Pfam" id="PF00361"/>
    </source>
</evidence>
<feature type="domain" description="NADH:quinone oxidoreductase/Mrp antiporter transmembrane" evidence="18">
    <location>
        <begin position="1"/>
        <end position="173"/>
    </location>
</feature>
<dbReference type="PANTHER" id="PTHR43507">
    <property type="entry name" value="NADH-UBIQUINONE OXIDOREDUCTASE CHAIN 4"/>
    <property type="match status" value="1"/>
</dbReference>
<evidence type="ECO:0000256" key="17">
    <source>
        <dbReference type="RuleBase" id="RU003297"/>
    </source>
</evidence>
<dbReference type="GO" id="GO:0031966">
    <property type="term" value="C:mitochondrial membrane"/>
    <property type="evidence" value="ECO:0007669"/>
    <property type="project" value="UniProtKB-SubCell"/>
</dbReference>
<dbReference type="EMBL" id="MK176910">
    <property type="protein sequence ID" value="QDC22670.1"/>
    <property type="molecule type" value="Genomic_DNA"/>
</dbReference>
<comment type="similarity">
    <text evidence="3 17">Belongs to the complex I subunit 4 family.</text>
</comment>
<feature type="transmembrane region" description="Helical" evidence="17">
    <location>
        <begin position="27"/>
        <end position="48"/>
    </location>
</feature>
<keyword evidence="6 17" id="KW-0813">Transport</keyword>
<feature type="transmembrane region" description="Helical" evidence="17">
    <location>
        <begin position="80"/>
        <end position="105"/>
    </location>
</feature>
<dbReference type="AlphaFoldDB" id="A0A4Y5UG13"/>
<dbReference type="GO" id="GO:0048039">
    <property type="term" value="F:ubiquinone binding"/>
    <property type="evidence" value="ECO:0007669"/>
    <property type="project" value="TreeGrafter"/>
</dbReference>
<dbReference type="EC" id="7.1.1.2" evidence="4 17"/>
<keyword evidence="9" id="KW-1278">Translocase</keyword>
<evidence type="ECO:0000256" key="2">
    <source>
        <dbReference type="ARBA" id="ARBA00004225"/>
    </source>
</evidence>
<comment type="subcellular location">
    <subcellularLocation>
        <location evidence="2 17">Mitochondrion membrane</location>
        <topology evidence="2 17">Multi-pass membrane protein</topology>
    </subcellularLocation>
</comment>
<reference evidence="19" key="1">
    <citation type="submission" date="2018-11" db="EMBL/GenBank/DDBJ databases">
        <title>Using multilocus approach to uncover cryptic diversity within Pseudotrapelus lizards from Saudi Arabia.</title>
        <authorList>
            <person name="Tamar K."/>
            <person name="Chirio L."/>
            <person name="Shobrak M."/>
            <person name="Busais S."/>
            <person name="Carranza S."/>
        </authorList>
    </citation>
    <scope>NUCLEOTIDE SEQUENCE</scope>
</reference>